<protein>
    <submittedName>
        <fullName evidence="9">Protein of uncharacterized function (DUF2029)</fullName>
    </submittedName>
</protein>
<proteinExistence type="inferred from homology"/>
<dbReference type="InterPro" id="IPR018584">
    <property type="entry name" value="GT87"/>
</dbReference>
<evidence type="ECO:0000256" key="8">
    <source>
        <dbReference type="SAM" id="Phobius"/>
    </source>
</evidence>
<comment type="similarity">
    <text evidence="7">Belongs to the glycosyltransferase 87 family.</text>
</comment>
<dbReference type="OrthoDB" id="2039475at2"/>
<evidence type="ECO:0000256" key="5">
    <source>
        <dbReference type="ARBA" id="ARBA00022989"/>
    </source>
</evidence>
<sequence>MNKKLARNWLYFIWGIANTVVLTVAFVTKGKVFKKIFFAMSLGFEQFGDFFGPICWHYQGINVYEIYDCNFPALGVAFFDFFSRILNVSDNTSQTGLMNSAYGAVIFMIFVVTTFILFTFAIELLVGTDIEKKWEKYYISISLVCSFPFMGYAVKTGNVVFFVLTLMMLAIGLKDSENKYCREIALLLIAFCAGMKIFPAALGLLYLKEKRWKESLRLVIYGIIFFFVPFLIYGGWSAICLFF</sequence>
<evidence type="ECO:0000256" key="7">
    <source>
        <dbReference type="ARBA" id="ARBA00024033"/>
    </source>
</evidence>
<accession>A0A173W110</accession>
<evidence type="ECO:0000256" key="6">
    <source>
        <dbReference type="ARBA" id="ARBA00023136"/>
    </source>
</evidence>
<evidence type="ECO:0000256" key="2">
    <source>
        <dbReference type="ARBA" id="ARBA00022475"/>
    </source>
</evidence>
<keyword evidence="6 8" id="KW-0472">Membrane</keyword>
<feature type="transmembrane region" description="Helical" evidence="8">
    <location>
        <begin position="184"/>
        <end position="206"/>
    </location>
</feature>
<feature type="transmembrane region" description="Helical" evidence="8">
    <location>
        <begin position="101"/>
        <end position="126"/>
    </location>
</feature>
<dbReference type="STRING" id="166486.ERS852572_03768"/>
<evidence type="ECO:0000256" key="1">
    <source>
        <dbReference type="ARBA" id="ARBA00004651"/>
    </source>
</evidence>
<gene>
    <name evidence="9" type="ORF">ERS852572_03768</name>
</gene>
<dbReference type="PaxDb" id="166486-ERS852572_03768"/>
<reference evidence="9 10" key="1">
    <citation type="submission" date="2015-09" db="EMBL/GenBank/DDBJ databases">
        <authorList>
            <consortium name="Pathogen Informatics"/>
        </authorList>
    </citation>
    <scope>NUCLEOTIDE SEQUENCE [LARGE SCALE GENOMIC DNA]</scope>
    <source>
        <strain evidence="9 10">2789STDY5834960</strain>
    </source>
</reference>
<evidence type="ECO:0000313" key="9">
    <source>
        <dbReference type="EMBL" id="CUN31898.1"/>
    </source>
</evidence>
<dbReference type="AlphaFoldDB" id="A0A173W110"/>
<dbReference type="RefSeq" id="WP_055196081.1">
    <property type="nucleotide sequence ID" value="NZ_CABIYH010000050.1"/>
</dbReference>
<name>A0A173W110_9FIRM</name>
<organism evidence="9 10">
    <name type="scientific">Roseburia intestinalis</name>
    <dbReference type="NCBI Taxonomy" id="166486"/>
    <lineage>
        <taxon>Bacteria</taxon>
        <taxon>Bacillati</taxon>
        <taxon>Bacillota</taxon>
        <taxon>Clostridia</taxon>
        <taxon>Lachnospirales</taxon>
        <taxon>Lachnospiraceae</taxon>
        <taxon>Roseburia</taxon>
    </lineage>
</organism>
<evidence type="ECO:0000313" key="10">
    <source>
        <dbReference type="Proteomes" id="UP000095350"/>
    </source>
</evidence>
<dbReference type="GO" id="GO:0016758">
    <property type="term" value="F:hexosyltransferase activity"/>
    <property type="evidence" value="ECO:0007669"/>
    <property type="project" value="InterPro"/>
</dbReference>
<keyword evidence="3" id="KW-0808">Transferase</keyword>
<keyword evidence="2" id="KW-1003">Cell membrane</keyword>
<feature type="transmembrane region" description="Helical" evidence="8">
    <location>
        <begin position="218"/>
        <end position="239"/>
    </location>
</feature>
<keyword evidence="4 8" id="KW-0812">Transmembrane</keyword>
<feature type="transmembrane region" description="Helical" evidence="8">
    <location>
        <begin position="138"/>
        <end position="164"/>
    </location>
</feature>
<evidence type="ECO:0000256" key="4">
    <source>
        <dbReference type="ARBA" id="ARBA00022692"/>
    </source>
</evidence>
<dbReference type="Proteomes" id="UP000095350">
    <property type="component" value="Unassembled WGS sequence"/>
</dbReference>
<keyword evidence="5 8" id="KW-1133">Transmembrane helix</keyword>
<dbReference type="GO" id="GO:0005886">
    <property type="term" value="C:plasma membrane"/>
    <property type="evidence" value="ECO:0007669"/>
    <property type="project" value="UniProtKB-SubCell"/>
</dbReference>
<feature type="transmembrane region" description="Helical" evidence="8">
    <location>
        <begin position="9"/>
        <end position="28"/>
    </location>
</feature>
<comment type="subcellular location">
    <subcellularLocation>
        <location evidence="1">Cell membrane</location>
        <topology evidence="1">Multi-pass membrane protein</topology>
    </subcellularLocation>
</comment>
<evidence type="ECO:0000256" key="3">
    <source>
        <dbReference type="ARBA" id="ARBA00022679"/>
    </source>
</evidence>
<dbReference type="Pfam" id="PF09594">
    <property type="entry name" value="GT87"/>
    <property type="match status" value="1"/>
</dbReference>
<dbReference type="EMBL" id="CYXZ01000050">
    <property type="protein sequence ID" value="CUN31898.1"/>
    <property type="molecule type" value="Genomic_DNA"/>
</dbReference>